<dbReference type="EMBL" id="JAGKSP010000002">
    <property type="protein sequence ID" value="MBP3962205.1"/>
    <property type="molecule type" value="Genomic_DNA"/>
</dbReference>
<name>A0ABS5C8Q3_9BACL</name>
<reference evidence="1 2" key="1">
    <citation type="submission" date="2021-04" db="EMBL/GenBank/DDBJ databases">
        <title>Paenibacillus sp. DLE-14 whole genome sequence.</title>
        <authorList>
            <person name="Ham Y.J."/>
        </authorList>
    </citation>
    <scope>NUCLEOTIDE SEQUENCE [LARGE SCALE GENOMIC DNA]</scope>
    <source>
        <strain evidence="1 2">DLE-14</strain>
    </source>
</reference>
<sequence>MAVKHETELYPPIKSYFEKQGFEVKSEIMHCDLVAIHPDTNETILVEMKKTFNLALLLQGIERLRLNGHVILAVERNRKKVGAHNQRFGDLTELCRMLGLGLMTVTFFKTKSPVLEMLCQPGDPPVRGQRRVRQARLLTEFRERSGDYNTGGSNNRKLVTAYREKALRVAWALNQHGELSPRAASELTGIARADHFLQKDYYGWFERIRRGHYSLKPDGAAALKQYNHIIEAWLQQRPAQEENTAIMPENKLSKETRY</sequence>
<keyword evidence="2" id="KW-1185">Reference proteome</keyword>
<gene>
    <name evidence="1" type="ORF">I8J30_05730</name>
</gene>
<organism evidence="1 2">
    <name type="scientific">Paenibacillus lignilyticus</name>
    <dbReference type="NCBI Taxonomy" id="1172615"/>
    <lineage>
        <taxon>Bacteria</taxon>
        <taxon>Bacillati</taxon>
        <taxon>Bacillota</taxon>
        <taxon>Bacilli</taxon>
        <taxon>Bacillales</taxon>
        <taxon>Paenibacillaceae</taxon>
        <taxon>Paenibacillus</taxon>
    </lineage>
</organism>
<comment type="caution">
    <text evidence="1">The sequence shown here is derived from an EMBL/GenBank/DDBJ whole genome shotgun (WGS) entry which is preliminary data.</text>
</comment>
<protein>
    <submittedName>
        <fullName evidence="1">Uncharacterized protein</fullName>
    </submittedName>
</protein>
<evidence type="ECO:0000313" key="1">
    <source>
        <dbReference type="EMBL" id="MBP3962205.1"/>
    </source>
</evidence>
<proteinExistence type="predicted"/>
<accession>A0ABS5C8Q3</accession>
<dbReference type="Pfam" id="PF09929">
    <property type="entry name" value="DUF2161"/>
    <property type="match status" value="1"/>
</dbReference>
<dbReference type="InterPro" id="IPR018679">
    <property type="entry name" value="DUF2161"/>
</dbReference>
<evidence type="ECO:0000313" key="2">
    <source>
        <dbReference type="Proteomes" id="UP000673394"/>
    </source>
</evidence>
<dbReference type="Proteomes" id="UP000673394">
    <property type="component" value="Unassembled WGS sequence"/>
</dbReference>